<keyword evidence="7" id="KW-0539">Nucleus</keyword>
<dbReference type="GO" id="GO:0006606">
    <property type="term" value="P:protein import into nucleus"/>
    <property type="evidence" value="ECO:0007669"/>
    <property type="project" value="TreeGrafter"/>
</dbReference>
<evidence type="ECO:0000256" key="7">
    <source>
        <dbReference type="ARBA" id="ARBA00023242"/>
    </source>
</evidence>
<evidence type="ECO:0000256" key="3">
    <source>
        <dbReference type="ARBA" id="ARBA00022816"/>
    </source>
</evidence>
<name>A0A9W8D1Y2_9FUNG</name>
<evidence type="ECO:0000256" key="1">
    <source>
        <dbReference type="ARBA" id="ARBA00004567"/>
    </source>
</evidence>
<feature type="coiled-coil region" evidence="8">
    <location>
        <begin position="777"/>
        <end position="821"/>
    </location>
</feature>
<dbReference type="AlphaFoldDB" id="A0A9W8D1Y2"/>
<keyword evidence="6" id="KW-0906">Nuclear pore complex</keyword>
<feature type="region of interest" description="Disordered" evidence="9">
    <location>
        <begin position="182"/>
        <end position="201"/>
    </location>
</feature>
<dbReference type="Proteomes" id="UP001143981">
    <property type="component" value="Unassembled WGS sequence"/>
</dbReference>
<keyword evidence="2" id="KW-0813">Transport</keyword>
<comment type="subcellular location">
    <subcellularLocation>
        <location evidence="1">Nucleus</location>
        <location evidence="1">Nuclear pore complex</location>
    </subcellularLocation>
</comment>
<dbReference type="GO" id="GO:0000055">
    <property type="term" value="P:ribosomal large subunit export from nucleus"/>
    <property type="evidence" value="ECO:0007669"/>
    <property type="project" value="InterPro"/>
</dbReference>
<feature type="compositionally biased region" description="Low complexity" evidence="9">
    <location>
        <begin position="182"/>
        <end position="191"/>
    </location>
</feature>
<evidence type="ECO:0000256" key="4">
    <source>
        <dbReference type="ARBA" id="ARBA00022927"/>
    </source>
</evidence>
<dbReference type="EMBL" id="JANBOI010000001">
    <property type="protein sequence ID" value="KAJ1736219.1"/>
    <property type="molecule type" value="Genomic_DNA"/>
</dbReference>
<keyword evidence="4" id="KW-0653">Protein transport</keyword>
<dbReference type="PANTHER" id="PTHR13257">
    <property type="entry name" value="NUCLEOPORIN NUP84-RELATED"/>
    <property type="match status" value="1"/>
</dbReference>
<dbReference type="InterPro" id="IPR037700">
    <property type="entry name" value="NUP88/NUP82"/>
</dbReference>
<dbReference type="GO" id="GO:0017056">
    <property type="term" value="F:structural constituent of nuclear pore"/>
    <property type="evidence" value="ECO:0007669"/>
    <property type="project" value="InterPro"/>
</dbReference>
<keyword evidence="3" id="KW-0509">mRNA transport</keyword>
<accession>A0A9W8D1Y2</accession>
<dbReference type="GO" id="GO:0000056">
    <property type="term" value="P:ribosomal small subunit export from nucleus"/>
    <property type="evidence" value="ECO:0007669"/>
    <property type="project" value="InterPro"/>
</dbReference>
<proteinExistence type="predicted"/>
<evidence type="ECO:0000256" key="5">
    <source>
        <dbReference type="ARBA" id="ARBA00023010"/>
    </source>
</evidence>
<organism evidence="10 11">
    <name type="scientific">Coemansia biformis</name>
    <dbReference type="NCBI Taxonomy" id="1286918"/>
    <lineage>
        <taxon>Eukaryota</taxon>
        <taxon>Fungi</taxon>
        <taxon>Fungi incertae sedis</taxon>
        <taxon>Zoopagomycota</taxon>
        <taxon>Kickxellomycotina</taxon>
        <taxon>Kickxellomycetes</taxon>
        <taxon>Kickxellales</taxon>
        <taxon>Kickxellaceae</taxon>
        <taxon>Coemansia</taxon>
    </lineage>
</organism>
<dbReference type="PANTHER" id="PTHR13257:SF0">
    <property type="entry name" value="NUCLEAR PORE COMPLEX PROTEIN NUP88"/>
    <property type="match status" value="1"/>
</dbReference>
<evidence type="ECO:0000256" key="9">
    <source>
        <dbReference type="SAM" id="MobiDB-lite"/>
    </source>
</evidence>
<dbReference type="GO" id="GO:0005643">
    <property type="term" value="C:nuclear pore"/>
    <property type="evidence" value="ECO:0007669"/>
    <property type="project" value="UniProtKB-SubCell"/>
</dbReference>
<gene>
    <name evidence="10" type="ORF">LPJ61_000003</name>
</gene>
<sequence>MASVEADEWLQLLAHHPMFGSQSTDNEGSCGRSSRGCLAVRGTELFAAVGNEVRWINLKACKDAFVRHEGKRLGLRNTGAEGGARGRGSAESGLDAVKAVPWYRLGCEALSFDISRLSINASGKLLAVVGSHQVAVVVLPPPGAVAKGVRGAFTAALIGAADDDESDEGAWIDCRSMLLATAPGAGPATPTDVKSDRDTQRRSPRAAAGLLAAANWSARTRVVDVLWHPLSTTSSHLLTLQANGSVKIFDVSEDVDTPEQTLSLFSASSAAGVGFAMSQAVSFCMGSPTSVGWSRATVYVLTNTGELYSLCPVLPQLCTIEQGWAEGLLETAELDVREWQAEEYGASVSIYTPPELIDARAAAKWLSQLLDLDKSRANAAVGAHHLHLVLPAALMQPVAAQGPYLFQPEPVPANDAAYDSSSSSDSEPESGARSKGGRDADCDPDDACDVLYMESSSGTGVGLVAIAYCDAHVEVFADLEPAIGRWVDTSARRTQAHDLPVLATLASIDLSVTPLAGAEKAKDGRQIGAVSLIADVLSPAVFYGLHTHGVHRVDMRSWTGLLDKAIGLGSEAERSAALDWVLFALDGRVNASSSSTAEQGARGALARSCVQCIVHTHPSASRPTIPVVGAVTIDDIYLSYSLLALVAPCQLVGVTLPLIGGPTDGGDGEEVVPGVAGSGDERERDPSGNRRKLDISAGAKDVVYVPRLPSSGYEAPTGLAGGSGAAVAPLQQPRLVLRDDSRGESGVSEERLKLLGSVAGQMRGQLAATVSAHSAMQKRLELQVQEHQRQHDKLSAIASGFQQHLQQMRQSQQRLDTLRENGQRVGLRVDQLLRQLLSHYQPELTPAERGFAHEVRDIDVQVNGADGYHRLVDRLQERVYDMQALAKLAAARAGGATADGRAGSQRPQLSKPALSKIEQMLEDEQSRLKETCSRIIELQDVVDCIPEEQLQA</sequence>
<feature type="region of interest" description="Disordered" evidence="9">
    <location>
        <begin position="662"/>
        <end position="693"/>
    </location>
</feature>
<dbReference type="OrthoDB" id="341482at2759"/>
<evidence type="ECO:0000256" key="2">
    <source>
        <dbReference type="ARBA" id="ARBA00022448"/>
    </source>
</evidence>
<evidence type="ECO:0000256" key="6">
    <source>
        <dbReference type="ARBA" id="ARBA00023132"/>
    </source>
</evidence>
<feature type="compositionally biased region" description="Basic and acidic residues" evidence="9">
    <location>
        <begin position="679"/>
        <end position="693"/>
    </location>
</feature>
<keyword evidence="5" id="KW-0811">Translocation</keyword>
<keyword evidence="8" id="KW-0175">Coiled coil</keyword>
<evidence type="ECO:0000313" key="11">
    <source>
        <dbReference type="Proteomes" id="UP001143981"/>
    </source>
</evidence>
<feature type="region of interest" description="Disordered" evidence="9">
    <location>
        <begin position="415"/>
        <end position="440"/>
    </location>
</feature>
<protein>
    <submittedName>
        <fullName evidence="10">Uncharacterized protein</fullName>
    </submittedName>
</protein>
<evidence type="ECO:0000256" key="8">
    <source>
        <dbReference type="SAM" id="Coils"/>
    </source>
</evidence>
<feature type="compositionally biased region" description="Basic and acidic residues" evidence="9">
    <location>
        <begin position="430"/>
        <end position="440"/>
    </location>
</feature>
<reference evidence="10" key="1">
    <citation type="submission" date="2022-07" db="EMBL/GenBank/DDBJ databases">
        <title>Phylogenomic reconstructions and comparative analyses of Kickxellomycotina fungi.</title>
        <authorList>
            <person name="Reynolds N.K."/>
            <person name="Stajich J.E."/>
            <person name="Barry K."/>
            <person name="Grigoriev I.V."/>
            <person name="Crous P."/>
            <person name="Smith M.E."/>
        </authorList>
    </citation>
    <scope>NUCLEOTIDE SEQUENCE</scope>
    <source>
        <strain evidence="10">BCRC 34381</strain>
    </source>
</reference>
<comment type="caution">
    <text evidence="10">The sequence shown here is derived from an EMBL/GenBank/DDBJ whole genome shotgun (WGS) entry which is preliminary data.</text>
</comment>
<keyword evidence="11" id="KW-1185">Reference proteome</keyword>
<dbReference type="GO" id="GO:0006406">
    <property type="term" value="P:mRNA export from nucleus"/>
    <property type="evidence" value="ECO:0007669"/>
    <property type="project" value="TreeGrafter"/>
</dbReference>
<evidence type="ECO:0000313" key="10">
    <source>
        <dbReference type="EMBL" id="KAJ1736219.1"/>
    </source>
</evidence>